<reference evidence="3 4" key="1">
    <citation type="journal article" date="2016" name="Int. J. Syst. Evol. Microbiol.">
        <title>Chitinibacter fontanus sp. nov., isolated from a spring.</title>
        <authorList>
            <person name="Sheu S.Y."/>
            <person name="Li Y.S."/>
            <person name="Young C.C."/>
            <person name="Chen W.M."/>
        </authorList>
    </citation>
    <scope>NUCLEOTIDE SEQUENCE [LARGE SCALE GENOMIC DNA]</scope>
    <source>
        <strain evidence="3 4">STM-7</strain>
    </source>
</reference>
<comment type="similarity">
    <text evidence="1">Belongs to the 4-hydroxybenzoyl-CoA thioesterase family.</text>
</comment>
<dbReference type="InterPro" id="IPR006684">
    <property type="entry name" value="YbgC/YbaW"/>
</dbReference>
<dbReference type="InterPro" id="IPR029069">
    <property type="entry name" value="HotDog_dom_sf"/>
</dbReference>
<dbReference type="EMBL" id="CP058952">
    <property type="protein sequence ID" value="QLI82301.1"/>
    <property type="molecule type" value="Genomic_DNA"/>
</dbReference>
<dbReference type="Gene3D" id="3.10.129.10">
    <property type="entry name" value="Hotdog Thioesterase"/>
    <property type="match status" value="1"/>
</dbReference>
<dbReference type="RefSeq" id="WP_180306382.1">
    <property type="nucleotide sequence ID" value="NZ_CP058952.1"/>
</dbReference>
<dbReference type="InterPro" id="IPR050563">
    <property type="entry name" value="4-hydroxybenzoyl-CoA_TE"/>
</dbReference>
<name>A0A7D5Z594_9NEIS</name>
<dbReference type="GO" id="GO:0047617">
    <property type="term" value="F:fatty acyl-CoA hydrolase activity"/>
    <property type="evidence" value="ECO:0007669"/>
    <property type="project" value="TreeGrafter"/>
</dbReference>
<evidence type="ECO:0000313" key="3">
    <source>
        <dbReference type="EMBL" id="QLI82301.1"/>
    </source>
</evidence>
<keyword evidence="4" id="KW-1185">Reference proteome</keyword>
<evidence type="ECO:0000313" key="4">
    <source>
        <dbReference type="Proteomes" id="UP000510822"/>
    </source>
</evidence>
<evidence type="ECO:0000256" key="1">
    <source>
        <dbReference type="ARBA" id="ARBA00005953"/>
    </source>
</evidence>
<evidence type="ECO:0000256" key="2">
    <source>
        <dbReference type="ARBA" id="ARBA00022801"/>
    </source>
</evidence>
<accession>A0A7D5Z594</accession>
<dbReference type="AlphaFoldDB" id="A0A7D5Z594"/>
<keyword evidence="2" id="KW-0378">Hydrolase</keyword>
<dbReference type="PIRSF" id="PIRSF003230">
    <property type="entry name" value="YbgC"/>
    <property type="match status" value="1"/>
</dbReference>
<dbReference type="CDD" id="cd00586">
    <property type="entry name" value="4HBT"/>
    <property type="match status" value="1"/>
</dbReference>
<dbReference type="SUPFAM" id="SSF54637">
    <property type="entry name" value="Thioesterase/thiol ester dehydrase-isomerase"/>
    <property type="match status" value="1"/>
</dbReference>
<dbReference type="Pfam" id="PF13279">
    <property type="entry name" value="4HBT_2"/>
    <property type="match status" value="1"/>
</dbReference>
<organism evidence="3 4">
    <name type="scientific">Chitinibacter fontanus</name>
    <dbReference type="NCBI Taxonomy" id="1737446"/>
    <lineage>
        <taxon>Bacteria</taxon>
        <taxon>Pseudomonadati</taxon>
        <taxon>Pseudomonadota</taxon>
        <taxon>Betaproteobacteria</taxon>
        <taxon>Neisseriales</taxon>
        <taxon>Chitinibacteraceae</taxon>
        <taxon>Chitinibacter</taxon>
    </lineage>
</organism>
<gene>
    <name evidence="3" type="ORF">HZU75_12630</name>
</gene>
<dbReference type="Proteomes" id="UP000510822">
    <property type="component" value="Chromosome"/>
</dbReference>
<protein>
    <submittedName>
        <fullName evidence="3">Acyl-CoA thioesterase</fullName>
    </submittedName>
</protein>
<dbReference type="KEGG" id="cfon:HZU75_12630"/>
<dbReference type="PANTHER" id="PTHR31793:SF27">
    <property type="entry name" value="NOVEL THIOESTERASE SUPERFAMILY DOMAIN AND SAPOSIN A-TYPE DOMAIN CONTAINING PROTEIN (0610012H03RIK)"/>
    <property type="match status" value="1"/>
</dbReference>
<proteinExistence type="inferred from homology"/>
<dbReference type="PANTHER" id="PTHR31793">
    <property type="entry name" value="4-HYDROXYBENZOYL-COA THIOESTERASE FAMILY MEMBER"/>
    <property type="match status" value="1"/>
</dbReference>
<sequence>MSANLTHSIEVTPAFHDIDLMEVVWHGHYVKYFELARCALLQRFDYDYPGMRASGYAWPVIDLNIRYSRPATYGQKLRVSASIVEWENRLKISYRIHDVASGDLLTKGHTVQVAVNMQTREMCYVSPAVLFEKLGLQP</sequence>